<dbReference type="PANTHER" id="PTHR21528">
    <property type="entry name" value="DEHYDRODOLICHYL DIPHOSPHATE SYNTHASE COMPLEX SUBUNIT NUS1"/>
    <property type="match status" value="1"/>
</dbReference>
<evidence type="ECO:0000313" key="14">
    <source>
        <dbReference type="Proteomes" id="UP000050795"/>
    </source>
</evidence>
<evidence type="ECO:0000256" key="7">
    <source>
        <dbReference type="ARBA" id="ARBA00022692"/>
    </source>
</evidence>
<dbReference type="InterPro" id="IPR036424">
    <property type="entry name" value="UPP_synth-like_sf"/>
</dbReference>
<dbReference type="SUPFAM" id="SSF64005">
    <property type="entry name" value="Undecaprenyl diphosphate synthase"/>
    <property type="match status" value="1"/>
</dbReference>
<protein>
    <recommendedName>
        <fullName evidence="5">ditrans,polycis-polyprenyl diphosphate synthase [(2E,6E)-farnesyldiphosphate specific]</fullName>
        <ecNumber evidence="5">2.5.1.87</ecNumber>
    </recommendedName>
</protein>
<keyword evidence="14" id="KW-1185">Reference proteome</keyword>
<proteinExistence type="inferred from homology"/>
<evidence type="ECO:0000256" key="13">
    <source>
        <dbReference type="SAM" id="Phobius"/>
    </source>
</evidence>
<keyword evidence="8" id="KW-0256">Endoplasmic reticulum</keyword>
<keyword evidence="9" id="KW-0460">Magnesium</keyword>
<evidence type="ECO:0000256" key="11">
    <source>
        <dbReference type="ARBA" id="ARBA00023136"/>
    </source>
</evidence>
<evidence type="ECO:0000256" key="6">
    <source>
        <dbReference type="ARBA" id="ARBA00022679"/>
    </source>
</evidence>
<evidence type="ECO:0000313" key="15">
    <source>
        <dbReference type="WBParaSite" id="TREG1_10130.1"/>
    </source>
</evidence>
<dbReference type="InterPro" id="IPR038887">
    <property type="entry name" value="Nus1/NgBR"/>
</dbReference>
<dbReference type="GO" id="GO:0045547">
    <property type="term" value="F:ditrans,polycis-polyprenyl diphosphate synthase [(2E,6E)-farnesyl diphosphate specific] activity"/>
    <property type="evidence" value="ECO:0007669"/>
    <property type="project" value="UniProtKB-EC"/>
</dbReference>
<sequence length="240" mass="27757">MTYTILFTLVTLLYKLKIFILKIFQLIILKLSINAYLQSSWCDLEKNNTKLPKIPQHISFVIFEEIFSAQDIANLIMWCSAIGVSYLSMSDMKGNILHLRDSIDELIKEMGFGIERNKEFTSSVKYSPVFYASKMLSQITVNYLSCDDGFDQICKSARHLSTHCHNLTDEKVDETIKELTRVPDVDLTIHSGLCSSFCGLLPWQSRFSEFIRCPSVRGLQESDFRQIMHRFGTVKQRWGR</sequence>
<evidence type="ECO:0000256" key="9">
    <source>
        <dbReference type="ARBA" id="ARBA00022842"/>
    </source>
</evidence>
<dbReference type="Gene3D" id="3.40.1180.10">
    <property type="entry name" value="Decaprenyl diphosphate synthase-like"/>
    <property type="match status" value="1"/>
</dbReference>
<comment type="subcellular location">
    <subcellularLocation>
        <location evidence="2">Endoplasmic reticulum membrane</location>
    </subcellularLocation>
</comment>
<evidence type="ECO:0000256" key="4">
    <source>
        <dbReference type="ARBA" id="ARBA00005432"/>
    </source>
</evidence>
<dbReference type="PANTHER" id="PTHR21528:SF0">
    <property type="entry name" value="DEHYDRODOLICHYL DIPHOSPHATE SYNTHASE COMPLEX SUBUNIT NUS1"/>
    <property type="match status" value="1"/>
</dbReference>
<evidence type="ECO:0000256" key="3">
    <source>
        <dbReference type="ARBA" id="ARBA00004922"/>
    </source>
</evidence>
<keyword evidence="7 13" id="KW-0812">Transmembrane</keyword>
<dbReference type="WBParaSite" id="TREG1_10130.1">
    <property type="protein sequence ID" value="TREG1_10130.1"/>
    <property type="gene ID" value="TREG1_10130"/>
</dbReference>
<dbReference type="GO" id="GO:1904423">
    <property type="term" value="C:dehydrodolichyl diphosphate synthase complex"/>
    <property type="evidence" value="ECO:0007669"/>
    <property type="project" value="InterPro"/>
</dbReference>
<evidence type="ECO:0000256" key="1">
    <source>
        <dbReference type="ARBA" id="ARBA00001946"/>
    </source>
</evidence>
<reference evidence="15" key="2">
    <citation type="submission" date="2023-11" db="UniProtKB">
        <authorList>
            <consortium name="WormBaseParasite"/>
        </authorList>
    </citation>
    <scope>IDENTIFICATION</scope>
</reference>
<keyword evidence="10 13" id="KW-1133">Transmembrane helix</keyword>
<evidence type="ECO:0000256" key="10">
    <source>
        <dbReference type="ARBA" id="ARBA00022989"/>
    </source>
</evidence>
<accession>A0AA85IQB4</accession>
<evidence type="ECO:0000256" key="12">
    <source>
        <dbReference type="ARBA" id="ARBA00047353"/>
    </source>
</evidence>
<reference evidence="14" key="1">
    <citation type="submission" date="2022-06" db="EMBL/GenBank/DDBJ databases">
        <authorList>
            <person name="Berger JAMES D."/>
            <person name="Berger JAMES D."/>
        </authorList>
    </citation>
    <scope>NUCLEOTIDE SEQUENCE [LARGE SCALE GENOMIC DNA]</scope>
</reference>
<comment type="pathway">
    <text evidence="3">Protein modification; protein glycosylation.</text>
</comment>
<comment type="similarity">
    <text evidence="4">Belongs to the UPP synthase family.</text>
</comment>
<organism evidence="14 15">
    <name type="scientific">Trichobilharzia regenti</name>
    <name type="common">Nasal bird schistosome</name>
    <dbReference type="NCBI Taxonomy" id="157069"/>
    <lineage>
        <taxon>Eukaryota</taxon>
        <taxon>Metazoa</taxon>
        <taxon>Spiralia</taxon>
        <taxon>Lophotrochozoa</taxon>
        <taxon>Platyhelminthes</taxon>
        <taxon>Trematoda</taxon>
        <taxon>Digenea</taxon>
        <taxon>Strigeidida</taxon>
        <taxon>Schistosomatoidea</taxon>
        <taxon>Schistosomatidae</taxon>
        <taxon>Trichobilharzia</taxon>
    </lineage>
</organism>
<keyword evidence="11 13" id="KW-0472">Membrane</keyword>
<dbReference type="GO" id="GO:0005789">
    <property type="term" value="C:endoplasmic reticulum membrane"/>
    <property type="evidence" value="ECO:0007669"/>
    <property type="project" value="UniProtKB-SubCell"/>
</dbReference>
<name>A0AA85IQB4_TRIRE</name>
<dbReference type="AlphaFoldDB" id="A0AA85IQB4"/>
<feature type="transmembrane region" description="Helical" evidence="13">
    <location>
        <begin position="6"/>
        <end position="29"/>
    </location>
</feature>
<dbReference type="Proteomes" id="UP000050795">
    <property type="component" value="Unassembled WGS sequence"/>
</dbReference>
<comment type="catalytic activity">
    <reaction evidence="12">
        <text>n isopentenyl diphosphate + (2E,6E)-farnesyl diphosphate = a di-trans,poly-cis-polyprenyl diphosphate + n diphosphate</text>
        <dbReference type="Rhea" id="RHEA:53008"/>
        <dbReference type="Rhea" id="RHEA-COMP:19494"/>
        <dbReference type="ChEBI" id="CHEBI:33019"/>
        <dbReference type="ChEBI" id="CHEBI:128769"/>
        <dbReference type="ChEBI" id="CHEBI:136960"/>
        <dbReference type="ChEBI" id="CHEBI:175763"/>
        <dbReference type="EC" id="2.5.1.87"/>
    </reaction>
</comment>
<dbReference type="EC" id="2.5.1.87" evidence="5"/>
<evidence type="ECO:0000256" key="8">
    <source>
        <dbReference type="ARBA" id="ARBA00022824"/>
    </source>
</evidence>
<comment type="cofactor">
    <cofactor evidence="1">
        <name>Mg(2+)</name>
        <dbReference type="ChEBI" id="CHEBI:18420"/>
    </cofactor>
</comment>
<keyword evidence="6" id="KW-0808">Transferase</keyword>
<evidence type="ECO:0000256" key="5">
    <source>
        <dbReference type="ARBA" id="ARBA00012596"/>
    </source>
</evidence>
<evidence type="ECO:0000256" key="2">
    <source>
        <dbReference type="ARBA" id="ARBA00004586"/>
    </source>
</evidence>